<protein>
    <recommendedName>
        <fullName evidence="2">DUF6532 domain-containing protein</fullName>
    </recommendedName>
</protein>
<reference evidence="3 4" key="1">
    <citation type="submission" date="2024-02" db="EMBL/GenBank/DDBJ databases">
        <title>A draft genome for the cacao thread blight pathogen Marasmius crinis-equi.</title>
        <authorList>
            <person name="Cohen S.P."/>
            <person name="Baruah I.K."/>
            <person name="Amoako-Attah I."/>
            <person name="Bukari Y."/>
            <person name="Meinhardt L.W."/>
            <person name="Bailey B.A."/>
        </authorList>
    </citation>
    <scope>NUCLEOTIDE SEQUENCE [LARGE SCALE GENOMIC DNA]</scope>
    <source>
        <strain evidence="3 4">GH-76</strain>
    </source>
</reference>
<sequence length="865" mass="95143">MPPKGAKKGKTGTRSRTAPKPVEKPKTPKHKPSGDVVSEEPEKDSANDEVVLPPRRRPRKTTVDNDTGPMDVDSATRVMPERGTKNVAIEVSPWMDAGCRKGKGATAAHNALKRERALSSAEQASKAKKAKAALDKGEGIPRPSGFYDLDFASDDDLIMDAVVTTKSKQVKPTLSNTTSKVKQKGDGKRKEPPASKSTSKQLATSSVVPTKRQAKFVPKQTAIDIESDSSEQGLDEMDQDSDHGSDGEFFVDGEDDEDEEAEISPDEFSYEQATVLRSSKSQSASRLFDDDEDNVDIDDVSRPSSPPPLSNDSDSGTEGVESVVPERKPSSRSAAAKHSGALRAPLKTPSNAASQKTAKTPSRDVKRTERVDMKAPGSPKTGVIRKDVNPDSSGSSQQKRHTKRSEAHMREQTHIKTSKKSEDQARTWSVAATPVANARGNYALGCQPKTLQEILECAMALLLEFSAFKTLYPKYTKPGHFVQNFFLRASQTIGRSYSDTDIACVETKEIYERFDRDPRFVQNLAHLATTRFIQFRSGSRNAATTVVSMNYDAETSDGIQKEIDGDAFVCDRTEKASIMSFKTFHFKPDVQRPYLHKAIKNVCRVWLMNHNGSTFNKFQRKFTKLATDKDGNQRSEGELSIPIVAAAAAAVHVRLEELKTGTAGTPAFNEEGHRPYYEHHVQALEDIQTERPDRFHAIMSELYTYTRTRPTQIQKRKYTFDEAPSEGSSQNAPGLVSVGGNSNAANPDEDVVTEGSQVEAKEKGLQEGSAGPRKMEVEGDQESGKGRKSKSGEDVIVEDAEDGAEEDTDDVGQGDVQDAGDDADGEEEEEEEEEDNDEEDEDEDVDNNEKEEKARPERATRRGRK</sequence>
<comment type="caution">
    <text evidence="3">The sequence shown here is derived from an EMBL/GenBank/DDBJ whole genome shotgun (WGS) entry which is preliminary data.</text>
</comment>
<feature type="compositionally biased region" description="Basic residues" evidence="1">
    <location>
        <begin position="1"/>
        <end position="13"/>
    </location>
</feature>
<dbReference type="Pfam" id="PF20149">
    <property type="entry name" value="DUF6532"/>
    <property type="match status" value="1"/>
</dbReference>
<feature type="compositionally biased region" description="Basic and acidic residues" evidence="1">
    <location>
        <begin position="404"/>
        <end position="425"/>
    </location>
</feature>
<proteinExistence type="predicted"/>
<feature type="region of interest" description="Disordered" evidence="1">
    <location>
        <begin position="1"/>
        <end position="75"/>
    </location>
</feature>
<feature type="compositionally biased region" description="Polar residues" evidence="1">
    <location>
        <begin position="348"/>
        <end position="360"/>
    </location>
</feature>
<organism evidence="3 4">
    <name type="scientific">Marasmius crinis-equi</name>
    <dbReference type="NCBI Taxonomy" id="585013"/>
    <lineage>
        <taxon>Eukaryota</taxon>
        <taxon>Fungi</taxon>
        <taxon>Dikarya</taxon>
        <taxon>Basidiomycota</taxon>
        <taxon>Agaricomycotina</taxon>
        <taxon>Agaricomycetes</taxon>
        <taxon>Agaricomycetidae</taxon>
        <taxon>Agaricales</taxon>
        <taxon>Marasmiineae</taxon>
        <taxon>Marasmiaceae</taxon>
        <taxon>Marasmius</taxon>
    </lineage>
</organism>
<feature type="region of interest" description="Disordered" evidence="1">
    <location>
        <begin position="720"/>
        <end position="865"/>
    </location>
</feature>
<feature type="compositionally biased region" description="Basic and acidic residues" evidence="1">
    <location>
        <begin position="361"/>
        <end position="373"/>
    </location>
</feature>
<feature type="compositionally biased region" description="Polar residues" evidence="1">
    <location>
        <begin position="165"/>
        <end position="180"/>
    </location>
</feature>
<gene>
    <name evidence="3" type="ORF">V5O48_009843</name>
</gene>
<feature type="compositionally biased region" description="Basic and acidic residues" evidence="1">
    <location>
        <begin position="183"/>
        <end position="193"/>
    </location>
</feature>
<evidence type="ECO:0000259" key="2">
    <source>
        <dbReference type="Pfam" id="PF20149"/>
    </source>
</evidence>
<feature type="region of interest" description="Disordered" evidence="1">
    <location>
        <begin position="165"/>
        <end position="426"/>
    </location>
</feature>
<keyword evidence="4" id="KW-1185">Reference proteome</keyword>
<feature type="region of interest" description="Disordered" evidence="1">
    <location>
        <begin position="106"/>
        <end position="147"/>
    </location>
</feature>
<evidence type="ECO:0000313" key="3">
    <source>
        <dbReference type="EMBL" id="KAL0572116.1"/>
    </source>
</evidence>
<name>A0ABR3FA64_9AGAR</name>
<feature type="compositionally biased region" description="Polar residues" evidence="1">
    <location>
        <begin position="195"/>
        <end position="208"/>
    </location>
</feature>
<feature type="compositionally biased region" description="Basic and acidic residues" evidence="1">
    <location>
        <begin position="773"/>
        <end position="793"/>
    </location>
</feature>
<feature type="compositionally biased region" description="Acidic residues" evidence="1">
    <location>
        <begin position="289"/>
        <end position="298"/>
    </location>
</feature>
<feature type="compositionally biased region" description="Acidic residues" evidence="1">
    <location>
        <begin position="249"/>
        <end position="269"/>
    </location>
</feature>
<dbReference type="InterPro" id="IPR045341">
    <property type="entry name" value="DUF6532"/>
</dbReference>
<feature type="domain" description="DUF6532" evidence="2">
    <location>
        <begin position="498"/>
        <end position="687"/>
    </location>
</feature>
<accession>A0ABR3FA64</accession>
<evidence type="ECO:0000313" key="4">
    <source>
        <dbReference type="Proteomes" id="UP001465976"/>
    </source>
</evidence>
<dbReference type="Proteomes" id="UP001465976">
    <property type="component" value="Unassembled WGS sequence"/>
</dbReference>
<feature type="compositionally biased region" description="Acidic residues" evidence="1">
    <location>
        <begin position="225"/>
        <end position="239"/>
    </location>
</feature>
<feature type="compositionally biased region" description="Basic and acidic residues" evidence="1">
    <location>
        <begin position="847"/>
        <end position="865"/>
    </location>
</feature>
<dbReference type="EMBL" id="JBAHYK010000670">
    <property type="protein sequence ID" value="KAL0572116.1"/>
    <property type="molecule type" value="Genomic_DNA"/>
</dbReference>
<feature type="compositionally biased region" description="Acidic residues" evidence="1">
    <location>
        <begin position="795"/>
        <end position="846"/>
    </location>
</feature>
<evidence type="ECO:0000256" key="1">
    <source>
        <dbReference type="SAM" id="MobiDB-lite"/>
    </source>
</evidence>
<feature type="compositionally biased region" description="Polar residues" evidence="1">
    <location>
        <begin position="271"/>
        <end position="285"/>
    </location>
</feature>